<comment type="subcellular location">
    <subcellularLocation>
        <location evidence="1">Nucleus</location>
    </subcellularLocation>
</comment>
<gene>
    <name evidence="6" type="ORF">SETIT_1G044300v2</name>
</gene>
<dbReference type="InterPro" id="IPR021827">
    <property type="entry name" value="Nup186/Nup192/Nup205"/>
</dbReference>
<sequence length="1856" mass="210713">MAPPPPRELLAAIEAALLGAAPPSPAQRVELLHAVRDAAPAFRALLSYPGPKASDRTQVESKEVRLPDMPPITLDDTDVQTALKLSDELNLNEIECVRLLVDANREWVLYGREPLEIYRLAAGLWYMERRDLITSLYILLRSVALDQGLDADLMSEIEEQMQPLFNDGLRQRIIALVKELNREEPAGIGRPSSERYVLDFRGALVERRAIVSRERLSLSHCLALSALIKLMSPKEVKDVFSILKDCAADANQNTSVELQITYGVLFSLVATFISDALSTSHEKGSLSSSDSSFRHEFHELVMRTGNNTTVEGFVGVVRLAWSVHLMLTQDRSNSRETSDIWSCLEIICCQNSFEFLRERVLKTAAYQNDDEDIVYMYTGYTHKLMMCFISHPTSRDKIKEIKEKAMTALSPYGPPRDHREDPARNGEQVGQATNEPFVSLLELIREIYQKEPELVHGNEELWTFVIYAGEDHTNTQTLVAFLGLLSILASTEVGAAKVYELLQGKIYRSVGWNTLFDCLSIYEEKFKKSIQSSASILPDFPEGDAQALVAYLSVLQKEWFPDIEPLFKLLSYENVPPYLKGALRNSIAAFIKVSPLLKDTIWNYLEQYDLPVVTAPLGHHTATQIYDMRFELNEVEARRESYPSTISFLKLINALIAEERNISDKGRRFMGIFKFVYEDVFGPFSQRAYADPQEKWELALACLEHFRMVLSMYDINDDDIYASVNTSAPSSIERQLPLLELLKDFMSGKAAFRNIMNIILVGVDSLINERTTQTYGILLEKTVHLSLEIFILVMERDLALADVFRPLYQPLDVVLAQNHRQIVALLEFVRYDYLPQIQQCSIKIMAILSSRIVGLVQLLLKADVGKTVIEDYAACLEFRFDDFQVIEDTKDDVGVLILQVVILFPLTLFVELFNDLCFNYANQSYMQLLLDNICHPAPNITHLLLRFDVNGSIERTVLKPKSHYSCLKVILDNLEKVTKPDINALLHEFSFQLLYELCLDPLTCGPVMDLLSTKKYQFFSKHVGTIGVAPLPKRNTNQSLRISMLHERAWLLKMLALALHLSDVSSSVYREACVAILYHTFGQCANNFQSTSLFHSRDASTGISNESGNRNKVLDLLEVLQFRCPDTSMKYPQLLSNLGVEPKIEEILRNSATSEFGGVYYYSERGDRLIDLDAFHEKLLQITQELNSQLSESEKGEVKESVHHLLKWAWRYNKNLEEQAAQLHMLTGWSQIVEVAVSRRMSLLEDRSKLLFELLDASLSATTSPDCSVKMAYVLTNVSLTCMAKLRDERFICPAGADSDAVTCLDIISSKQLPNAACNSLLFKLVMAILRNESSETLRRRQYALLLSYFQYCRSILDSDVPPSVLRFLLLEEQEADDDDFTLQKVLKEHNELARGNFSIIRKEAQAIVDLVTKDAIHGSEAGKAISFYVLDALISVDHEKYFLNQLQSRGILRSCLSDVTTYLSKDSSFTSESSQRFCKVDAQLSLLLRISHHYGKHGSQILLSMGALQNLSSCNLMGVQKKGNSRAISNIVKERAGEIDKKRSLIAPVLRIVTSFTSLVDSADFLEVKNKIVREIVDFTKQHQSVFNSILRENMSGANLFTLERLSLVVSVLSKVWAYEENEECSYIQDLFALMHSLFSLDFGSLNFMQSPNMIENQKSELRAFGLCFSLISYLYVLATKKNMRFQVSYDHNSDQQQPTLQMVSDLLSSITLAIERVAEEKYMLLNKVRDLNELSRKEVDEIIKLCMKQDCISPNDNIRKRRYIAMIDLCCMAGNRDQLITLLLQIAECAIIILLVHFQDESCAKDLSPFSDDLLPVLERLEHLKEDKVGRSSLKLFHRSVTTLKEMTIRCMTV</sequence>
<organism evidence="6">
    <name type="scientific">Setaria italica</name>
    <name type="common">Foxtail millet</name>
    <name type="synonym">Panicum italicum</name>
    <dbReference type="NCBI Taxonomy" id="4555"/>
    <lineage>
        <taxon>Eukaryota</taxon>
        <taxon>Viridiplantae</taxon>
        <taxon>Streptophyta</taxon>
        <taxon>Embryophyta</taxon>
        <taxon>Tracheophyta</taxon>
        <taxon>Spermatophyta</taxon>
        <taxon>Magnoliopsida</taxon>
        <taxon>Liliopsida</taxon>
        <taxon>Poales</taxon>
        <taxon>Poaceae</taxon>
        <taxon>PACMAD clade</taxon>
        <taxon>Panicoideae</taxon>
        <taxon>Panicodae</taxon>
        <taxon>Paniceae</taxon>
        <taxon>Cenchrinae</taxon>
        <taxon>Setaria</taxon>
    </lineage>
</organism>
<evidence type="ECO:0000313" key="6">
    <source>
        <dbReference type="EMBL" id="RCV04974.1"/>
    </source>
</evidence>
<feature type="region of interest" description="Disordered" evidence="5">
    <location>
        <begin position="409"/>
        <end position="429"/>
    </location>
</feature>
<comment type="similarity">
    <text evidence="2">Belongs to the NUP186/NUP192/NUP205 family.</text>
</comment>
<dbReference type="STRING" id="4555.A0A368PHL2"/>
<reference evidence="6" key="1">
    <citation type="journal article" date="2012" name="Nat. Biotechnol.">
        <title>Reference genome sequence of the model plant Setaria.</title>
        <authorList>
            <person name="Bennetzen J.L."/>
            <person name="Schmutz J."/>
            <person name="Wang H."/>
            <person name="Percifield R."/>
            <person name="Hawkins J."/>
            <person name="Pontaroli A.C."/>
            <person name="Estep M."/>
            <person name="Feng L."/>
            <person name="Vaughn J.N."/>
            <person name="Grimwood J."/>
            <person name="Jenkins J."/>
            <person name="Barry K."/>
            <person name="Lindquist E."/>
            <person name="Hellsten U."/>
            <person name="Deshpande S."/>
            <person name="Wang X."/>
            <person name="Wu X."/>
            <person name="Mitros T."/>
            <person name="Triplett J."/>
            <person name="Yang X."/>
            <person name="Ye C.Y."/>
            <person name="Mauro-Herrera M."/>
            <person name="Wang L."/>
            <person name="Li P."/>
            <person name="Sharma M."/>
            <person name="Sharma R."/>
            <person name="Ronald P.C."/>
            <person name="Panaud O."/>
            <person name="Kellogg E.A."/>
            <person name="Brutnell T.P."/>
            <person name="Doust A.N."/>
            <person name="Tuskan G.A."/>
            <person name="Rokhsar D."/>
            <person name="Devos K.M."/>
        </authorList>
    </citation>
    <scope>NUCLEOTIDE SEQUENCE [LARGE SCALE GENOMIC DNA]</scope>
    <source>
        <strain evidence="6">Yugu1</strain>
    </source>
</reference>
<dbReference type="Pfam" id="PF11894">
    <property type="entry name" value="Nup192"/>
    <property type="match status" value="1"/>
</dbReference>
<reference evidence="6" key="2">
    <citation type="submission" date="2015-07" db="EMBL/GenBank/DDBJ databases">
        <authorList>
            <person name="Noorani M."/>
        </authorList>
    </citation>
    <scope>NUCLEOTIDE SEQUENCE</scope>
    <source>
        <strain evidence="6">Yugu1</strain>
    </source>
</reference>
<name>A0A368PHL2_SETIT</name>
<accession>A0A368PHL2</accession>
<dbReference type="GO" id="GO:0005643">
    <property type="term" value="C:nuclear pore"/>
    <property type="evidence" value="ECO:0007669"/>
    <property type="project" value="InterPro"/>
</dbReference>
<keyword evidence="4" id="KW-0539">Nucleus</keyword>
<dbReference type="PANTHER" id="PTHR31344:SF0">
    <property type="entry name" value="NUCLEAR PORE COMPLEX PROTEIN NUP205"/>
    <property type="match status" value="1"/>
</dbReference>
<evidence type="ECO:0000256" key="3">
    <source>
        <dbReference type="ARBA" id="ARBA00022448"/>
    </source>
</evidence>
<feature type="compositionally biased region" description="Basic and acidic residues" evidence="5">
    <location>
        <begin position="415"/>
        <end position="424"/>
    </location>
</feature>
<evidence type="ECO:0000256" key="4">
    <source>
        <dbReference type="ARBA" id="ARBA00023242"/>
    </source>
</evidence>
<dbReference type="OrthoDB" id="2019644at2759"/>
<evidence type="ECO:0000256" key="5">
    <source>
        <dbReference type="SAM" id="MobiDB-lite"/>
    </source>
</evidence>
<proteinExistence type="inferred from homology"/>
<protein>
    <recommendedName>
        <fullName evidence="7">Nuclear pore complex protein NUP205</fullName>
    </recommendedName>
</protein>
<evidence type="ECO:0000256" key="2">
    <source>
        <dbReference type="ARBA" id="ARBA00005892"/>
    </source>
</evidence>
<dbReference type="PANTHER" id="PTHR31344">
    <property type="entry name" value="NUCLEAR PORE COMPLEX PROTEIN NUP205"/>
    <property type="match status" value="1"/>
</dbReference>
<evidence type="ECO:0008006" key="7">
    <source>
        <dbReference type="Google" id="ProtNLM"/>
    </source>
</evidence>
<keyword evidence="3" id="KW-0813">Transport</keyword>
<evidence type="ECO:0000256" key="1">
    <source>
        <dbReference type="ARBA" id="ARBA00004123"/>
    </source>
</evidence>
<dbReference type="EMBL" id="CM003528">
    <property type="protein sequence ID" value="RCV04974.1"/>
    <property type="molecule type" value="Genomic_DNA"/>
</dbReference>